<dbReference type="PANTHER" id="PTHR43020">
    <property type="entry name" value="CDK5 REGULATORY SUBUNIT-ASSOCIATED PROTEIN 1"/>
    <property type="match status" value="1"/>
</dbReference>
<proteinExistence type="inferred from homology"/>
<reference evidence="17 18" key="1">
    <citation type="submission" date="2019-07" db="EMBL/GenBank/DDBJ databases">
        <title>Thalassofilum flectens gen. nov., sp. nov., a novel moderate thermophilic anaerobe from a shallow sea hot spring in Kunashir Island (Russia), representing a new family in the order Bacteroidales, and proposal of Thalassofilacea fam. nov.</title>
        <authorList>
            <person name="Kochetkova T.V."/>
            <person name="Podosokorskaya O.A."/>
            <person name="Novikov A."/>
            <person name="Elcheninov A.G."/>
            <person name="Toshchakov S.V."/>
            <person name="Kublanov I.V."/>
        </authorList>
    </citation>
    <scope>NUCLEOTIDE SEQUENCE [LARGE SCALE GENOMIC DNA]</scope>
    <source>
        <strain evidence="17 18">38-H</strain>
    </source>
</reference>
<dbReference type="GO" id="GO:0005829">
    <property type="term" value="C:cytosol"/>
    <property type="evidence" value="ECO:0007669"/>
    <property type="project" value="TreeGrafter"/>
</dbReference>
<dbReference type="InterPro" id="IPR023404">
    <property type="entry name" value="rSAM_horseshoe"/>
</dbReference>
<dbReference type="SMART" id="SM00729">
    <property type="entry name" value="Elp3"/>
    <property type="match status" value="1"/>
</dbReference>
<organism evidence="17 18">
    <name type="scientific">Tenuifilum thalassicum</name>
    <dbReference type="NCBI Taxonomy" id="2590900"/>
    <lineage>
        <taxon>Bacteria</taxon>
        <taxon>Pseudomonadati</taxon>
        <taxon>Bacteroidota</taxon>
        <taxon>Bacteroidia</taxon>
        <taxon>Bacteroidales</taxon>
        <taxon>Tenuifilaceae</taxon>
        <taxon>Tenuifilum</taxon>
    </lineage>
</organism>
<evidence type="ECO:0000313" key="17">
    <source>
        <dbReference type="EMBL" id="QKG79114.1"/>
    </source>
</evidence>
<feature type="binding site" evidence="13">
    <location>
        <position position="180"/>
    </location>
    <ligand>
        <name>[4Fe-4S] cluster</name>
        <dbReference type="ChEBI" id="CHEBI:49883"/>
        <label>2</label>
        <note>4Fe-4S-S-AdoMet</note>
    </ligand>
</feature>
<dbReference type="Pfam" id="PF04055">
    <property type="entry name" value="Radical_SAM"/>
    <property type="match status" value="1"/>
</dbReference>
<dbReference type="FunFam" id="3.80.30.20:FF:000001">
    <property type="entry name" value="tRNA-2-methylthio-N(6)-dimethylallyladenosine synthase 2"/>
    <property type="match status" value="1"/>
</dbReference>
<keyword evidence="3 13" id="KW-0963">Cytoplasm</keyword>
<dbReference type="PROSITE" id="PS50926">
    <property type="entry name" value="TRAM"/>
    <property type="match status" value="1"/>
</dbReference>
<dbReference type="AlphaFoldDB" id="A0A7D4AW56"/>
<dbReference type="Gene3D" id="2.40.50.140">
    <property type="entry name" value="Nucleic acid-binding proteins"/>
    <property type="match status" value="1"/>
</dbReference>
<dbReference type="Gene3D" id="3.80.30.20">
    <property type="entry name" value="tm_1862 like domain"/>
    <property type="match status" value="1"/>
</dbReference>
<dbReference type="GO" id="GO:0051539">
    <property type="term" value="F:4 iron, 4 sulfur cluster binding"/>
    <property type="evidence" value="ECO:0007669"/>
    <property type="project" value="UniProtKB-UniRule"/>
</dbReference>
<evidence type="ECO:0000259" key="14">
    <source>
        <dbReference type="PROSITE" id="PS50926"/>
    </source>
</evidence>
<dbReference type="InterPro" id="IPR058240">
    <property type="entry name" value="rSAM_sf"/>
</dbReference>
<dbReference type="InterPro" id="IPR038135">
    <property type="entry name" value="Methylthiotransferase_N_sf"/>
</dbReference>
<feature type="binding site" evidence="13">
    <location>
        <position position="176"/>
    </location>
    <ligand>
        <name>[4Fe-4S] cluster</name>
        <dbReference type="ChEBI" id="CHEBI:49883"/>
        <label>2</label>
        <note>4Fe-4S-S-AdoMet</note>
    </ligand>
</feature>
<keyword evidence="6 13" id="KW-0479">Metal-binding</keyword>
<evidence type="ECO:0000256" key="4">
    <source>
        <dbReference type="ARBA" id="ARBA00022679"/>
    </source>
</evidence>
<dbReference type="InterPro" id="IPR005839">
    <property type="entry name" value="Methylthiotransferase"/>
</dbReference>
<dbReference type="InterPro" id="IPR002792">
    <property type="entry name" value="TRAM_dom"/>
</dbReference>
<gene>
    <name evidence="13 17" type="primary">miaB</name>
    <name evidence="17" type="ORF">FHG85_02145</name>
</gene>
<dbReference type="InterPro" id="IPR012340">
    <property type="entry name" value="NA-bd_OB-fold"/>
</dbReference>
<evidence type="ECO:0000256" key="6">
    <source>
        <dbReference type="ARBA" id="ARBA00022723"/>
    </source>
</evidence>
<comment type="similarity">
    <text evidence="13">Belongs to the methylthiotransferase family. MiaB subfamily.</text>
</comment>
<dbReference type="PANTHER" id="PTHR43020:SF2">
    <property type="entry name" value="MITOCHONDRIAL TRNA METHYLTHIOTRANSFERASE CDK5RAP1"/>
    <property type="match status" value="1"/>
</dbReference>
<keyword evidence="18" id="KW-1185">Reference proteome</keyword>
<dbReference type="InterPro" id="IPR006638">
    <property type="entry name" value="Elp3/MiaA/NifB-like_rSAM"/>
</dbReference>
<dbReference type="Proteomes" id="UP000500961">
    <property type="component" value="Chromosome"/>
</dbReference>
<evidence type="ECO:0000259" key="15">
    <source>
        <dbReference type="PROSITE" id="PS51449"/>
    </source>
</evidence>
<dbReference type="SFLD" id="SFLDG01061">
    <property type="entry name" value="methylthiotransferase"/>
    <property type="match status" value="1"/>
</dbReference>
<dbReference type="FunFam" id="3.40.50.12160:FF:000003">
    <property type="entry name" value="CDK5 regulatory subunit-associated protein 1"/>
    <property type="match status" value="1"/>
</dbReference>
<dbReference type="PROSITE" id="PS51449">
    <property type="entry name" value="MTTASE_N"/>
    <property type="match status" value="1"/>
</dbReference>
<keyword evidence="4 13" id="KW-0808">Transferase</keyword>
<dbReference type="GO" id="GO:0035597">
    <property type="term" value="F:tRNA-2-methylthio-N(6)-dimethylallyladenosine(37) synthase activity"/>
    <property type="evidence" value="ECO:0007669"/>
    <property type="project" value="UniProtKB-EC"/>
</dbReference>
<dbReference type="NCBIfam" id="TIGR00089">
    <property type="entry name" value="MiaB/RimO family radical SAM methylthiotransferase"/>
    <property type="match status" value="1"/>
</dbReference>
<comment type="function">
    <text evidence="1 13">Catalyzes the methylthiolation of N6-(dimethylallyl)adenosine (i(6)A), leading to the formation of 2-methylthio-N6-(dimethylallyl)adenosine (ms(2)i(6)A) at position 37 in tRNAs that read codons beginning with uridine.</text>
</comment>
<feature type="binding site" evidence="13">
    <location>
        <position position="31"/>
    </location>
    <ligand>
        <name>[4Fe-4S] cluster</name>
        <dbReference type="ChEBI" id="CHEBI:49883"/>
        <label>1</label>
    </ligand>
</feature>
<dbReference type="SUPFAM" id="SSF102114">
    <property type="entry name" value="Radical SAM enzymes"/>
    <property type="match status" value="1"/>
</dbReference>
<dbReference type="InterPro" id="IPR007197">
    <property type="entry name" value="rSAM"/>
</dbReference>
<feature type="domain" description="Radical SAM core" evidence="16">
    <location>
        <begin position="162"/>
        <end position="398"/>
    </location>
</feature>
<dbReference type="Pfam" id="PF01938">
    <property type="entry name" value="TRAM"/>
    <property type="match status" value="1"/>
</dbReference>
<dbReference type="SFLD" id="SFLDS00029">
    <property type="entry name" value="Radical_SAM"/>
    <property type="match status" value="1"/>
</dbReference>
<comment type="cofactor">
    <cofactor evidence="13">
        <name>[4Fe-4S] cluster</name>
        <dbReference type="ChEBI" id="CHEBI:49883"/>
    </cofactor>
    <text evidence="13">Binds 2 [4Fe-4S] clusters. One cluster is coordinated with 3 cysteines and an exchangeable S-adenosyl-L-methionine.</text>
</comment>
<comment type="subcellular location">
    <subcellularLocation>
        <location evidence="13">Cytoplasm</location>
    </subcellularLocation>
</comment>
<dbReference type="PROSITE" id="PS01278">
    <property type="entry name" value="MTTASE_RADICAL"/>
    <property type="match status" value="1"/>
</dbReference>
<accession>A0A7D4AW56</accession>
<dbReference type="Pfam" id="PF00919">
    <property type="entry name" value="UPF0004"/>
    <property type="match status" value="1"/>
</dbReference>
<evidence type="ECO:0000256" key="13">
    <source>
        <dbReference type="HAMAP-Rule" id="MF_01864"/>
    </source>
</evidence>
<dbReference type="GO" id="GO:0046872">
    <property type="term" value="F:metal ion binding"/>
    <property type="evidence" value="ECO:0007669"/>
    <property type="project" value="UniProtKB-KW"/>
</dbReference>
<evidence type="ECO:0000256" key="7">
    <source>
        <dbReference type="ARBA" id="ARBA00023004"/>
    </source>
</evidence>
<dbReference type="Gene3D" id="3.40.50.12160">
    <property type="entry name" value="Methylthiotransferase, N-terminal domain"/>
    <property type="match status" value="1"/>
</dbReference>
<protein>
    <recommendedName>
        <fullName evidence="10 13">tRNA-2-methylthio-N(6)-dimethylallyladenosine synthase</fullName>
        <ecNumber evidence="9 13">2.8.4.3</ecNumber>
    </recommendedName>
    <alternativeName>
        <fullName evidence="12 13">(Dimethylallyl)adenosine tRNA methylthiotransferase MiaB</fullName>
    </alternativeName>
    <alternativeName>
        <fullName evidence="11 13">tRNA-i(6)A37 methylthiotransferase</fullName>
    </alternativeName>
</protein>
<evidence type="ECO:0000256" key="8">
    <source>
        <dbReference type="ARBA" id="ARBA00023014"/>
    </source>
</evidence>
<comment type="subunit">
    <text evidence="13">Monomer.</text>
</comment>
<comment type="catalytic activity">
    <reaction evidence="13">
        <text>N(6)-dimethylallyladenosine(37) in tRNA + (sulfur carrier)-SH + AH2 + 2 S-adenosyl-L-methionine = 2-methylsulfanyl-N(6)-dimethylallyladenosine(37) in tRNA + (sulfur carrier)-H + 5'-deoxyadenosine + L-methionine + A + S-adenosyl-L-homocysteine + 2 H(+)</text>
        <dbReference type="Rhea" id="RHEA:37067"/>
        <dbReference type="Rhea" id="RHEA-COMP:10375"/>
        <dbReference type="Rhea" id="RHEA-COMP:10376"/>
        <dbReference type="Rhea" id="RHEA-COMP:14737"/>
        <dbReference type="Rhea" id="RHEA-COMP:14739"/>
        <dbReference type="ChEBI" id="CHEBI:13193"/>
        <dbReference type="ChEBI" id="CHEBI:15378"/>
        <dbReference type="ChEBI" id="CHEBI:17319"/>
        <dbReference type="ChEBI" id="CHEBI:17499"/>
        <dbReference type="ChEBI" id="CHEBI:29917"/>
        <dbReference type="ChEBI" id="CHEBI:57844"/>
        <dbReference type="ChEBI" id="CHEBI:57856"/>
        <dbReference type="ChEBI" id="CHEBI:59789"/>
        <dbReference type="ChEBI" id="CHEBI:64428"/>
        <dbReference type="ChEBI" id="CHEBI:74415"/>
        <dbReference type="ChEBI" id="CHEBI:74417"/>
        <dbReference type="EC" id="2.8.4.3"/>
    </reaction>
</comment>
<dbReference type="EMBL" id="CP041345">
    <property type="protein sequence ID" value="QKG79114.1"/>
    <property type="molecule type" value="Genomic_DNA"/>
</dbReference>
<feature type="binding site" evidence="13">
    <location>
        <position position="101"/>
    </location>
    <ligand>
        <name>[4Fe-4S] cluster</name>
        <dbReference type="ChEBI" id="CHEBI:49883"/>
        <label>1</label>
    </ligand>
</feature>
<feature type="domain" description="MTTase N-terminal" evidence="15">
    <location>
        <begin position="22"/>
        <end position="138"/>
    </location>
</feature>
<evidence type="ECO:0000259" key="16">
    <source>
        <dbReference type="PROSITE" id="PS51918"/>
    </source>
</evidence>
<evidence type="ECO:0000256" key="9">
    <source>
        <dbReference type="ARBA" id="ARBA00033765"/>
    </source>
</evidence>
<dbReference type="PROSITE" id="PS51918">
    <property type="entry name" value="RADICAL_SAM"/>
    <property type="match status" value="1"/>
</dbReference>
<dbReference type="InterPro" id="IPR020612">
    <property type="entry name" value="Methylthiotransferase_CS"/>
</dbReference>
<evidence type="ECO:0000256" key="2">
    <source>
        <dbReference type="ARBA" id="ARBA00022485"/>
    </source>
</evidence>
<dbReference type="EC" id="2.8.4.3" evidence="9 13"/>
<dbReference type="RefSeq" id="WP_173072632.1">
    <property type="nucleotide sequence ID" value="NZ_CP041345.1"/>
</dbReference>
<dbReference type="SFLD" id="SFLDG01082">
    <property type="entry name" value="B12-binding_domain_containing"/>
    <property type="match status" value="1"/>
</dbReference>
<keyword evidence="13" id="KW-0819">tRNA processing</keyword>
<dbReference type="SFLD" id="SFLDF00273">
    <property type="entry name" value="(dimethylallyl)adenosine_tRNA"/>
    <property type="match status" value="1"/>
</dbReference>
<name>A0A7D4AW56_9BACT</name>
<evidence type="ECO:0000256" key="3">
    <source>
        <dbReference type="ARBA" id="ARBA00022490"/>
    </source>
</evidence>
<dbReference type="InterPro" id="IPR006463">
    <property type="entry name" value="MiaB_methiolase"/>
</dbReference>
<keyword evidence="5 13" id="KW-0949">S-adenosyl-L-methionine</keyword>
<keyword evidence="8 13" id="KW-0411">Iron-sulfur</keyword>
<dbReference type="HAMAP" id="MF_01864">
    <property type="entry name" value="tRNA_metthiotr_MiaB"/>
    <property type="match status" value="1"/>
</dbReference>
<dbReference type="SFLD" id="SFLDF00413">
    <property type="entry name" value="CDK5RAP1"/>
    <property type="match status" value="1"/>
</dbReference>
<keyword evidence="2 13" id="KW-0004">4Fe-4S</keyword>
<evidence type="ECO:0000256" key="10">
    <source>
        <dbReference type="ARBA" id="ARBA00068570"/>
    </source>
</evidence>
<feature type="binding site" evidence="13">
    <location>
        <position position="183"/>
    </location>
    <ligand>
        <name>[4Fe-4S] cluster</name>
        <dbReference type="ChEBI" id="CHEBI:49883"/>
        <label>2</label>
        <note>4Fe-4S-S-AdoMet</note>
    </ligand>
</feature>
<evidence type="ECO:0000256" key="1">
    <source>
        <dbReference type="ARBA" id="ARBA00003234"/>
    </source>
</evidence>
<dbReference type="InterPro" id="IPR013848">
    <property type="entry name" value="Methylthiotransferase_N"/>
</dbReference>
<evidence type="ECO:0000256" key="5">
    <source>
        <dbReference type="ARBA" id="ARBA00022691"/>
    </source>
</evidence>
<evidence type="ECO:0000256" key="12">
    <source>
        <dbReference type="ARBA" id="ARBA00081141"/>
    </source>
</evidence>
<sequence>MNIYPEDANIFETSNTDDTSRPKVYIETYGCQMNVNDSEVVASILIGNGYSVTSDINQADIILINTCSIRENAETRVFGRLDLFGQIKKQKPSVLVGVLGCMAERLKDQLLEQKKVVDLVVGPDAYRELPVLIRAAEDGQKGVNVLLSREETYADISPVRLDKNGVSAFVSIMRGCNNMCSYCVVPYTRGAERSRDPQTIVKEVQDLFDAGYREVTLLGQNVNSYHWEGQKGLIKHTVNFSDLLEMVALVDPRLRVRFSTSHPKDLTNEVLYTMAMYENICNHIHLPVQSGSTRILKLMNRKYTREDYLNRIEAIRSIIPDCSISTDIIAGFCTETEVDHDLTLSLMREVGFDFAYMFKYSERPNTKAARHLEDDVPEEVKTRRLMEIIELQGKLSEQSKQADVGKRFEVLVEGESKKSKDEFYGRTSQNKVVVFPKAGHKVGDFVYVEITDCTPATLMGKIVEE</sequence>
<dbReference type="KEGG" id="ttz:FHG85_02145"/>
<evidence type="ECO:0000256" key="11">
    <source>
        <dbReference type="ARBA" id="ARBA00080698"/>
    </source>
</evidence>
<keyword evidence="7 13" id="KW-0408">Iron</keyword>
<evidence type="ECO:0000313" key="18">
    <source>
        <dbReference type="Proteomes" id="UP000500961"/>
    </source>
</evidence>
<feature type="binding site" evidence="13">
    <location>
        <position position="67"/>
    </location>
    <ligand>
        <name>[4Fe-4S] cluster</name>
        <dbReference type="ChEBI" id="CHEBI:49883"/>
        <label>1</label>
    </ligand>
</feature>
<feature type="domain" description="TRAM" evidence="14">
    <location>
        <begin position="401"/>
        <end position="464"/>
    </location>
</feature>
<dbReference type="NCBIfam" id="TIGR01574">
    <property type="entry name" value="miaB-methiolase"/>
    <property type="match status" value="1"/>
</dbReference>